<dbReference type="EMBL" id="KI668967">
    <property type="protein sequence ID" value="ETN70391.1"/>
    <property type="molecule type" value="Genomic_DNA"/>
</dbReference>
<evidence type="ECO:0000313" key="2">
    <source>
        <dbReference type="EMBL" id="ETN70391.1"/>
    </source>
</evidence>
<keyword evidence="1" id="KW-0812">Transmembrane</keyword>
<dbReference type="Proteomes" id="UP000053676">
    <property type="component" value="Unassembled WGS sequence"/>
</dbReference>
<dbReference type="STRING" id="51031.W2SNH1"/>
<organism evidence="2 3">
    <name type="scientific">Necator americanus</name>
    <name type="common">Human hookworm</name>
    <dbReference type="NCBI Taxonomy" id="51031"/>
    <lineage>
        <taxon>Eukaryota</taxon>
        <taxon>Metazoa</taxon>
        <taxon>Ecdysozoa</taxon>
        <taxon>Nematoda</taxon>
        <taxon>Chromadorea</taxon>
        <taxon>Rhabditida</taxon>
        <taxon>Rhabditina</taxon>
        <taxon>Rhabditomorpha</taxon>
        <taxon>Strongyloidea</taxon>
        <taxon>Ancylostomatidae</taxon>
        <taxon>Bunostominae</taxon>
        <taxon>Necator</taxon>
    </lineage>
</organism>
<evidence type="ECO:0000256" key="1">
    <source>
        <dbReference type="SAM" id="Phobius"/>
    </source>
</evidence>
<proteinExistence type="predicted"/>
<accession>W2SNH1</accession>
<dbReference type="KEGG" id="nai:NECAME_04943"/>
<dbReference type="GeneID" id="25344975"/>
<evidence type="ECO:0008006" key="4">
    <source>
        <dbReference type="Google" id="ProtNLM"/>
    </source>
</evidence>
<gene>
    <name evidence="2" type="ORF">NECAME_04943</name>
</gene>
<feature type="transmembrane region" description="Helical" evidence="1">
    <location>
        <begin position="80"/>
        <end position="99"/>
    </location>
</feature>
<dbReference type="AlphaFoldDB" id="W2SNH1"/>
<evidence type="ECO:0000313" key="3">
    <source>
        <dbReference type="Proteomes" id="UP000053676"/>
    </source>
</evidence>
<dbReference type="OrthoDB" id="5840914at2759"/>
<reference evidence="3" key="1">
    <citation type="journal article" date="2014" name="Nat. Genet.">
        <title>Genome of the human hookworm Necator americanus.</title>
        <authorList>
            <person name="Tang Y.T."/>
            <person name="Gao X."/>
            <person name="Rosa B.A."/>
            <person name="Abubucker S."/>
            <person name="Hallsworth-Pepin K."/>
            <person name="Martin J."/>
            <person name="Tyagi R."/>
            <person name="Heizer E."/>
            <person name="Zhang X."/>
            <person name="Bhonagiri-Palsikar V."/>
            <person name="Minx P."/>
            <person name="Warren W.C."/>
            <person name="Wang Q."/>
            <person name="Zhan B."/>
            <person name="Hotez P.J."/>
            <person name="Sternberg P.W."/>
            <person name="Dougall A."/>
            <person name="Gaze S.T."/>
            <person name="Mulvenna J."/>
            <person name="Sotillo J."/>
            <person name="Ranganathan S."/>
            <person name="Rabelo E.M."/>
            <person name="Wilson R.K."/>
            <person name="Felgner P.L."/>
            <person name="Bethony J."/>
            <person name="Hawdon J.M."/>
            <person name="Gasser R.B."/>
            <person name="Loukas A."/>
            <person name="Mitreva M."/>
        </authorList>
    </citation>
    <scope>NUCLEOTIDE SEQUENCE [LARGE SCALE GENOMIC DNA]</scope>
</reference>
<dbReference type="OMA" id="AGHQLWS"/>
<keyword evidence="3" id="KW-1185">Reference proteome</keyword>
<keyword evidence="1" id="KW-1133">Transmembrane helix</keyword>
<dbReference type="CTD" id="25344975"/>
<feature type="transmembrane region" description="Helical" evidence="1">
    <location>
        <begin position="123"/>
        <end position="142"/>
    </location>
</feature>
<name>W2SNH1_NECAM</name>
<protein>
    <recommendedName>
        <fullName evidence="4">Transmembrane protein</fullName>
    </recommendedName>
</protein>
<sequence length="260" mass="30096">MLVARCAQRLPLLIHRRHISLSSSSYSVLNNVWDRVKGLFTENDKENFHEEFIRRSHKSDQINSDEWMLIYRDHGASRSFFVISVAFPLFLAGLAIFGYEVSTKPQTERNKFVQRLAKDAEEVGLLAILPAITASIVIFFLLRIHQLRILRIYQNKKSVNEYLAVGPKRLLEKHQIPFSREYATACYFADEKTGFARILAQALLGNMQIKNRRFLISDDAFLANNYRSYMLNETSTPPLPTFSQEIHVWRQIPVGNESCI</sequence>
<keyword evidence="1" id="KW-0472">Membrane</keyword>